<organism evidence="11 12">
    <name type="scientific">Candidatus Raymondbacteria bacterium RIFOXYD12_FULL_49_13</name>
    <dbReference type="NCBI Taxonomy" id="1817890"/>
    <lineage>
        <taxon>Bacteria</taxon>
        <taxon>Raymondiibacteriota</taxon>
    </lineage>
</organism>
<feature type="site" description="Contributes to redox potential value" evidence="8">
    <location>
        <position position="37"/>
    </location>
</feature>
<feature type="active site" description="Nucleophile" evidence="8">
    <location>
        <position position="35"/>
    </location>
</feature>
<dbReference type="PIRSF" id="PIRSF000077">
    <property type="entry name" value="Thioredoxin"/>
    <property type="match status" value="1"/>
</dbReference>
<sequence>MESTKNVLHVTDSNFKAEVIDSDLPVLVDFWAEWCGPCRMLGPTIEKIAEKYQGRVKVVKMNTDEAPQASMAYSIAAIPTVMLFNHGSVVDTLVGVQQPIMYERSLERVV</sequence>
<evidence type="ECO:0000256" key="4">
    <source>
        <dbReference type="ARBA" id="ARBA00023157"/>
    </source>
</evidence>
<evidence type="ECO:0000256" key="2">
    <source>
        <dbReference type="ARBA" id="ARBA00022448"/>
    </source>
</evidence>
<dbReference type="Proteomes" id="UP000179243">
    <property type="component" value="Unassembled WGS sequence"/>
</dbReference>
<dbReference type="SUPFAM" id="SSF52833">
    <property type="entry name" value="Thioredoxin-like"/>
    <property type="match status" value="1"/>
</dbReference>
<evidence type="ECO:0000256" key="9">
    <source>
        <dbReference type="PIRSR" id="PIRSR000077-4"/>
    </source>
</evidence>
<evidence type="ECO:0000256" key="1">
    <source>
        <dbReference type="ARBA" id="ARBA00008987"/>
    </source>
</evidence>
<dbReference type="PROSITE" id="PS51352">
    <property type="entry name" value="THIOREDOXIN_2"/>
    <property type="match status" value="1"/>
</dbReference>
<dbReference type="PRINTS" id="PR00421">
    <property type="entry name" value="THIOREDOXIN"/>
</dbReference>
<dbReference type="InterPro" id="IPR013766">
    <property type="entry name" value="Thioredoxin_domain"/>
</dbReference>
<feature type="domain" description="Thioredoxin" evidence="10">
    <location>
        <begin position="1"/>
        <end position="110"/>
    </location>
</feature>
<dbReference type="InterPro" id="IPR005746">
    <property type="entry name" value="Thioredoxin"/>
</dbReference>
<dbReference type="PROSITE" id="PS00194">
    <property type="entry name" value="THIOREDOXIN_1"/>
    <property type="match status" value="1"/>
</dbReference>
<evidence type="ECO:0000313" key="11">
    <source>
        <dbReference type="EMBL" id="OGK07006.1"/>
    </source>
</evidence>
<comment type="caution">
    <text evidence="11">The sequence shown here is derived from an EMBL/GenBank/DDBJ whole genome shotgun (WGS) entry which is preliminary data.</text>
</comment>
<feature type="disulfide bond" description="Redox-active" evidence="9">
    <location>
        <begin position="35"/>
        <end position="38"/>
    </location>
</feature>
<keyword evidence="5 9" id="KW-0676">Redox-active center</keyword>
<dbReference type="EMBL" id="MFYX01000015">
    <property type="protein sequence ID" value="OGK07006.1"/>
    <property type="molecule type" value="Genomic_DNA"/>
</dbReference>
<gene>
    <name evidence="11" type="ORF">A2519_13610</name>
</gene>
<evidence type="ECO:0000313" key="12">
    <source>
        <dbReference type="Proteomes" id="UP000179243"/>
    </source>
</evidence>
<keyword evidence="3" id="KW-0249">Electron transport</keyword>
<feature type="site" description="Contributes to redox potential value" evidence="8">
    <location>
        <position position="36"/>
    </location>
</feature>
<dbReference type="FunFam" id="3.40.30.10:FF:000001">
    <property type="entry name" value="Thioredoxin"/>
    <property type="match status" value="1"/>
</dbReference>
<dbReference type="PANTHER" id="PTHR45663:SF11">
    <property type="entry name" value="GEO12009P1"/>
    <property type="match status" value="1"/>
</dbReference>
<dbReference type="CDD" id="cd02947">
    <property type="entry name" value="TRX_family"/>
    <property type="match status" value="1"/>
</dbReference>
<dbReference type="NCBIfam" id="TIGR01068">
    <property type="entry name" value="thioredoxin"/>
    <property type="match status" value="1"/>
</dbReference>
<evidence type="ECO:0000256" key="3">
    <source>
        <dbReference type="ARBA" id="ARBA00022982"/>
    </source>
</evidence>
<keyword evidence="4 9" id="KW-1015">Disulfide bond</keyword>
<dbReference type="AlphaFoldDB" id="A0A1F7FKK8"/>
<evidence type="ECO:0000259" key="10">
    <source>
        <dbReference type="PROSITE" id="PS51352"/>
    </source>
</evidence>
<evidence type="ECO:0000256" key="5">
    <source>
        <dbReference type="ARBA" id="ARBA00023284"/>
    </source>
</evidence>
<dbReference type="InterPro" id="IPR017937">
    <property type="entry name" value="Thioredoxin_CS"/>
</dbReference>
<name>A0A1F7FKK8_UNCRA</name>
<accession>A0A1F7FKK8</accession>
<keyword evidence="2" id="KW-0813">Transport</keyword>
<dbReference type="GO" id="GO:0015035">
    <property type="term" value="F:protein-disulfide reductase activity"/>
    <property type="evidence" value="ECO:0007669"/>
    <property type="project" value="UniProtKB-UniRule"/>
</dbReference>
<evidence type="ECO:0000256" key="8">
    <source>
        <dbReference type="PIRSR" id="PIRSR000077-1"/>
    </source>
</evidence>
<evidence type="ECO:0000256" key="6">
    <source>
        <dbReference type="NCBIfam" id="TIGR01068"/>
    </source>
</evidence>
<dbReference type="PANTHER" id="PTHR45663">
    <property type="entry name" value="GEO12009P1"/>
    <property type="match status" value="1"/>
</dbReference>
<proteinExistence type="inferred from homology"/>
<dbReference type="InterPro" id="IPR036249">
    <property type="entry name" value="Thioredoxin-like_sf"/>
</dbReference>
<protein>
    <recommendedName>
        <fullName evidence="6 7">Thioredoxin</fullName>
    </recommendedName>
</protein>
<dbReference type="GO" id="GO:0005737">
    <property type="term" value="C:cytoplasm"/>
    <property type="evidence" value="ECO:0007669"/>
    <property type="project" value="TreeGrafter"/>
</dbReference>
<evidence type="ECO:0000256" key="7">
    <source>
        <dbReference type="PIRNR" id="PIRNR000077"/>
    </source>
</evidence>
<dbReference type="Pfam" id="PF00085">
    <property type="entry name" value="Thioredoxin"/>
    <property type="match status" value="1"/>
</dbReference>
<comment type="similarity">
    <text evidence="1 7">Belongs to the thioredoxin family.</text>
</comment>
<feature type="active site" description="Nucleophile" evidence="8">
    <location>
        <position position="38"/>
    </location>
</feature>
<reference evidence="11 12" key="1">
    <citation type="journal article" date="2016" name="Nat. Commun.">
        <title>Thousands of microbial genomes shed light on interconnected biogeochemical processes in an aquifer system.</title>
        <authorList>
            <person name="Anantharaman K."/>
            <person name="Brown C.T."/>
            <person name="Hug L.A."/>
            <person name="Sharon I."/>
            <person name="Castelle C.J."/>
            <person name="Probst A.J."/>
            <person name="Thomas B.C."/>
            <person name="Singh A."/>
            <person name="Wilkins M.J."/>
            <person name="Karaoz U."/>
            <person name="Brodie E.L."/>
            <person name="Williams K.H."/>
            <person name="Hubbard S.S."/>
            <person name="Banfield J.F."/>
        </authorList>
    </citation>
    <scope>NUCLEOTIDE SEQUENCE [LARGE SCALE GENOMIC DNA]</scope>
</reference>
<feature type="site" description="Deprotonates C-terminal active site Cys" evidence="8">
    <location>
        <position position="29"/>
    </location>
</feature>
<dbReference type="Gene3D" id="3.40.30.10">
    <property type="entry name" value="Glutaredoxin"/>
    <property type="match status" value="1"/>
</dbReference>